<keyword evidence="4 9" id="KW-0732">Signal</keyword>
<evidence type="ECO:0000259" key="10">
    <source>
        <dbReference type="Pfam" id="PF05154"/>
    </source>
</evidence>
<dbReference type="InterPro" id="IPR007829">
    <property type="entry name" value="TM2"/>
</dbReference>
<protein>
    <recommendedName>
        <fullName evidence="10">TM2 domain-containing protein</fullName>
    </recommendedName>
</protein>
<feature type="domain" description="TM2" evidence="10">
    <location>
        <begin position="90"/>
        <end position="136"/>
    </location>
</feature>
<keyword evidence="5 8" id="KW-1133">Transmembrane helix</keyword>
<keyword evidence="3 8" id="KW-0812">Transmembrane</keyword>
<evidence type="ECO:0000313" key="12">
    <source>
        <dbReference type="Proteomes" id="UP001154078"/>
    </source>
</evidence>
<evidence type="ECO:0000313" key="11">
    <source>
        <dbReference type="EMBL" id="CAH0550989.1"/>
    </source>
</evidence>
<dbReference type="Proteomes" id="UP001154078">
    <property type="component" value="Chromosome 2"/>
</dbReference>
<dbReference type="InterPro" id="IPR050932">
    <property type="entry name" value="TM2D1-3-like"/>
</dbReference>
<evidence type="ECO:0000256" key="4">
    <source>
        <dbReference type="ARBA" id="ARBA00022729"/>
    </source>
</evidence>
<evidence type="ECO:0000256" key="8">
    <source>
        <dbReference type="SAM" id="Phobius"/>
    </source>
</evidence>
<keyword evidence="7" id="KW-0325">Glycoprotein</keyword>
<evidence type="ECO:0000256" key="9">
    <source>
        <dbReference type="SAM" id="SignalP"/>
    </source>
</evidence>
<evidence type="ECO:0000256" key="6">
    <source>
        <dbReference type="ARBA" id="ARBA00023136"/>
    </source>
</evidence>
<dbReference type="PANTHER" id="PTHR21016">
    <property type="entry name" value="BETA-AMYLOID BINDING PROTEIN-RELATED"/>
    <property type="match status" value="1"/>
</dbReference>
<keyword evidence="12" id="KW-1185">Reference proteome</keyword>
<feature type="chain" id="PRO_5040128699" description="TM2 domain-containing protein" evidence="9">
    <location>
        <begin position="20"/>
        <end position="341"/>
    </location>
</feature>
<dbReference type="Pfam" id="PF20067">
    <property type="entry name" value="SSL_N"/>
    <property type="match status" value="1"/>
</dbReference>
<feature type="transmembrane region" description="Helical" evidence="8">
    <location>
        <begin position="118"/>
        <end position="139"/>
    </location>
</feature>
<comment type="similarity">
    <text evidence="2">Belongs to the TM2 family.</text>
</comment>
<reference evidence="11" key="1">
    <citation type="submission" date="2021-12" db="EMBL/GenBank/DDBJ databases">
        <authorList>
            <person name="King R."/>
        </authorList>
    </citation>
    <scope>NUCLEOTIDE SEQUENCE</scope>
</reference>
<feature type="signal peptide" evidence="9">
    <location>
        <begin position="1"/>
        <end position="19"/>
    </location>
</feature>
<accession>A0A9P0FFF5</accession>
<evidence type="ECO:0000256" key="2">
    <source>
        <dbReference type="ARBA" id="ARBA00008284"/>
    </source>
</evidence>
<evidence type="ECO:0000256" key="5">
    <source>
        <dbReference type="ARBA" id="ARBA00022989"/>
    </source>
</evidence>
<dbReference type="AlphaFoldDB" id="A0A9P0FFF5"/>
<keyword evidence="6 8" id="KW-0472">Membrane</keyword>
<evidence type="ECO:0000256" key="1">
    <source>
        <dbReference type="ARBA" id="ARBA00004141"/>
    </source>
</evidence>
<dbReference type="Gene3D" id="2.120.10.30">
    <property type="entry name" value="TolB, C-terminal domain"/>
    <property type="match status" value="1"/>
</dbReference>
<evidence type="ECO:0000256" key="7">
    <source>
        <dbReference type="ARBA" id="ARBA00023180"/>
    </source>
</evidence>
<dbReference type="EMBL" id="OV121133">
    <property type="protein sequence ID" value="CAH0550989.1"/>
    <property type="molecule type" value="Genomic_DNA"/>
</dbReference>
<dbReference type="PANTHER" id="PTHR21016:SF1">
    <property type="entry name" value="TM2 DOMAIN-CONTAINING PROTEIN 1"/>
    <property type="match status" value="1"/>
</dbReference>
<dbReference type="Pfam" id="PF05154">
    <property type="entry name" value="TM2"/>
    <property type="match status" value="1"/>
</dbReference>
<proteinExistence type="inferred from homology"/>
<sequence length="341" mass="37807">MKNIIIHIILFATFLCVTCETDCNSLLMGQYICPNPEYDLIDPKTQQLKGCTKEKKSKVPCLAAEGITCLESHNSTFYKDFDCKWTNGYHFDTALLLSIFFGMFGLDRFYLGYPAIGLAKFFTLGFMFLGQLIDIILIATQVVGPADGSSYVMPFFGPAVEVIRSTNSTFRLNPEECVDYPKPLEGKLSLNNKLEYSEKWLKGSLYGPESFASWNGTLYASIHGGYVVNITGNKVVPIVKLGKPCEEDFEEKICGRPLGMQFDKNGSLIVADPYYGIFKVNIQSGKKINLVSTDIEINGYKPKIPNSVAVASNGDIFWTDSSTDFLLQDGIYAVLSDGSGR</sequence>
<dbReference type="OrthoDB" id="5804096at2759"/>
<comment type="subcellular location">
    <subcellularLocation>
        <location evidence="1">Membrane</location>
        <topology evidence="1">Multi-pass membrane protein</topology>
    </subcellularLocation>
</comment>
<name>A0A9P0FFF5_BRAAE</name>
<dbReference type="GO" id="GO:0016020">
    <property type="term" value="C:membrane"/>
    <property type="evidence" value="ECO:0007669"/>
    <property type="project" value="UniProtKB-SubCell"/>
</dbReference>
<feature type="transmembrane region" description="Helical" evidence="8">
    <location>
        <begin position="88"/>
        <end position="106"/>
    </location>
</feature>
<gene>
    <name evidence="11" type="ORF">MELIAE_LOCUS3692</name>
</gene>
<evidence type="ECO:0000256" key="3">
    <source>
        <dbReference type="ARBA" id="ARBA00022692"/>
    </source>
</evidence>
<organism evidence="11 12">
    <name type="scientific">Brassicogethes aeneus</name>
    <name type="common">Rape pollen beetle</name>
    <name type="synonym">Meligethes aeneus</name>
    <dbReference type="NCBI Taxonomy" id="1431903"/>
    <lineage>
        <taxon>Eukaryota</taxon>
        <taxon>Metazoa</taxon>
        <taxon>Ecdysozoa</taxon>
        <taxon>Arthropoda</taxon>
        <taxon>Hexapoda</taxon>
        <taxon>Insecta</taxon>
        <taxon>Pterygota</taxon>
        <taxon>Neoptera</taxon>
        <taxon>Endopterygota</taxon>
        <taxon>Coleoptera</taxon>
        <taxon>Polyphaga</taxon>
        <taxon>Cucujiformia</taxon>
        <taxon>Nitidulidae</taxon>
        <taxon>Meligethinae</taxon>
        <taxon>Brassicogethes</taxon>
    </lineage>
</organism>
<dbReference type="InterPro" id="IPR011042">
    <property type="entry name" value="6-blade_b-propeller_TolB-like"/>
</dbReference>
<dbReference type="SUPFAM" id="SSF63829">
    <property type="entry name" value="Calcium-dependent phosphotriesterase"/>
    <property type="match status" value="1"/>
</dbReference>